<dbReference type="InterPro" id="IPR001387">
    <property type="entry name" value="Cro/C1-type_HTH"/>
</dbReference>
<dbReference type="PANTHER" id="PTHR46558">
    <property type="entry name" value="TRACRIPTIONAL REGULATORY PROTEIN-RELATED-RELATED"/>
    <property type="match status" value="1"/>
</dbReference>
<dbReference type="EMBL" id="QRIM01000009">
    <property type="protein sequence ID" value="RHG60174.1"/>
    <property type="molecule type" value="Genomic_DNA"/>
</dbReference>
<dbReference type="SUPFAM" id="SSF47413">
    <property type="entry name" value="lambda repressor-like DNA-binding domains"/>
    <property type="match status" value="1"/>
</dbReference>
<dbReference type="CDD" id="cd00093">
    <property type="entry name" value="HTH_XRE"/>
    <property type="match status" value="1"/>
</dbReference>
<dbReference type="SMART" id="SM00530">
    <property type="entry name" value="HTH_XRE"/>
    <property type="match status" value="1"/>
</dbReference>
<evidence type="ECO:0000313" key="4">
    <source>
        <dbReference type="Proteomes" id="UP000286595"/>
    </source>
</evidence>
<dbReference type="Pfam" id="PF01381">
    <property type="entry name" value="HTH_3"/>
    <property type="match status" value="1"/>
</dbReference>
<keyword evidence="1" id="KW-0238">DNA-binding</keyword>
<evidence type="ECO:0000256" key="1">
    <source>
        <dbReference type="ARBA" id="ARBA00023125"/>
    </source>
</evidence>
<dbReference type="GO" id="GO:0003677">
    <property type="term" value="F:DNA binding"/>
    <property type="evidence" value="ECO:0007669"/>
    <property type="project" value="UniProtKB-KW"/>
</dbReference>
<protein>
    <submittedName>
        <fullName evidence="3">XRE family transcriptional regulator</fullName>
    </submittedName>
</protein>
<dbReference type="AlphaFoldDB" id="A0A414UB76"/>
<organism evidence="3 4">
    <name type="scientific">Coprococcus comes</name>
    <dbReference type="NCBI Taxonomy" id="410072"/>
    <lineage>
        <taxon>Bacteria</taxon>
        <taxon>Bacillati</taxon>
        <taxon>Bacillota</taxon>
        <taxon>Clostridia</taxon>
        <taxon>Lachnospirales</taxon>
        <taxon>Lachnospiraceae</taxon>
        <taxon>Coprococcus</taxon>
    </lineage>
</organism>
<dbReference type="RefSeq" id="WP_118218086.1">
    <property type="nucleotide sequence ID" value="NZ_JADNAW010000044.1"/>
</dbReference>
<proteinExistence type="predicted"/>
<dbReference type="Gene3D" id="1.10.260.40">
    <property type="entry name" value="lambda repressor-like DNA-binding domains"/>
    <property type="match status" value="1"/>
</dbReference>
<dbReference type="Proteomes" id="UP000286595">
    <property type="component" value="Unassembled WGS sequence"/>
</dbReference>
<evidence type="ECO:0000313" key="3">
    <source>
        <dbReference type="EMBL" id="RHG60174.1"/>
    </source>
</evidence>
<dbReference type="InterPro" id="IPR010982">
    <property type="entry name" value="Lambda_DNA-bd_dom_sf"/>
</dbReference>
<feature type="domain" description="HTH cro/C1-type" evidence="2">
    <location>
        <begin position="9"/>
        <end position="63"/>
    </location>
</feature>
<gene>
    <name evidence="3" type="ORF">DW252_08875</name>
</gene>
<name>A0A414UB76_9FIRM</name>
<evidence type="ECO:0000259" key="2">
    <source>
        <dbReference type="PROSITE" id="PS50943"/>
    </source>
</evidence>
<reference evidence="3 4" key="1">
    <citation type="submission" date="2018-08" db="EMBL/GenBank/DDBJ databases">
        <title>A genome reference for cultivated species of the human gut microbiota.</title>
        <authorList>
            <person name="Zou Y."/>
            <person name="Xue W."/>
            <person name="Luo G."/>
        </authorList>
    </citation>
    <scope>NUCLEOTIDE SEQUENCE [LARGE SCALE GENOMIC DNA]</scope>
    <source>
        <strain evidence="3 4">AM22-12LB</strain>
    </source>
</reference>
<sequence>MSKHVGEMIKKYRLKRGFTQKQLGELCNIADSNIRKYESGRQNPKLETIEKIANVLDVHPLVLLGQISEKLDSDLKTSIEPSESFISLFKYIYDDIDIVQNISADGNKSYSYVLDNDLSISELTFNNTFESIESVIKMSVDNAIKHDSQIIFRIIYSLKNLSFSDLKMIENYAYFLMCMRKKLPPFDQN</sequence>
<accession>A0A414UB76</accession>
<comment type="caution">
    <text evidence="3">The sequence shown here is derived from an EMBL/GenBank/DDBJ whole genome shotgun (WGS) entry which is preliminary data.</text>
</comment>
<dbReference type="PROSITE" id="PS50943">
    <property type="entry name" value="HTH_CROC1"/>
    <property type="match status" value="1"/>
</dbReference>
<dbReference type="PANTHER" id="PTHR46558:SF11">
    <property type="entry name" value="HTH-TYPE TRANSCRIPTIONAL REGULATOR XRE"/>
    <property type="match status" value="1"/>
</dbReference>